<dbReference type="SUPFAM" id="SSF56112">
    <property type="entry name" value="Protein kinase-like (PK-like)"/>
    <property type="match status" value="1"/>
</dbReference>
<keyword evidence="2 8" id="KW-0723">Serine/threonine-protein kinase</keyword>
<dbReference type="FunFam" id="1.10.510.10:FF:000021">
    <property type="entry name" value="Serine/threonine protein kinase"/>
    <property type="match status" value="1"/>
</dbReference>
<evidence type="ECO:0000256" key="3">
    <source>
        <dbReference type="ARBA" id="ARBA00022679"/>
    </source>
</evidence>
<dbReference type="CDD" id="cd14014">
    <property type="entry name" value="STKc_PknB_like"/>
    <property type="match status" value="1"/>
</dbReference>
<dbReference type="GO" id="GO:0004674">
    <property type="term" value="F:protein serine/threonine kinase activity"/>
    <property type="evidence" value="ECO:0007669"/>
    <property type="project" value="UniProtKB-KW"/>
</dbReference>
<dbReference type="PROSITE" id="PS00108">
    <property type="entry name" value="PROTEIN_KINASE_ST"/>
    <property type="match status" value="1"/>
</dbReference>
<evidence type="ECO:0000313" key="8">
    <source>
        <dbReference type="EMBL" id="AWV90754.1"/>
    </source>
</evidence>
<evidence type="ECO:0000256" key="5">
    <source>
        <dbReference type="ARBA" id="ARBA00022777"/>
    </source>
</evidence>
<keyword evidence="4" id="KW-0547">Nucleotide-binding</keyword>
<dbReference type="PANTHER" id="PTHR43289:SF6">
    <property type="entry name" value="SERINE_THREONINE-PROTEIN KINASE NEKL-3"/>
    <property type="match status" value="1"/>
</dbReference>
<dbReference type="SMART" id="SM00220">
    <property type="entry name" value="S_TKc"/>
    <property type="match status" value="1"/>
</dbReference>
<feature type="domain" description="Protein kinase" evidence="7">
    <location>
        <begin position="26"/>
        <end position="298"/>
    </location>
</feature>
<keyword evidence="3" id="KW-0808">Transferase</keyword>
<keyword evidence="9" id="KW-1185">Reference proteome</keyword>
<dbReference type="InterPro" id="IPR011009">
    <property type="entry name" value="Kinase-like_dom_sf"/>
</dbReference>
<dbReference type="InterPro" id="IPR000719">
    <property type="entry name" value="Prot_kinase_dom"/>
</dbReference>
<protein>
    <recommendedName>
        <fullName evidence="1">non-specific serine/threonine protein kinase</fullName>
        <ecNumber evidence="1">2.7.11.1</ecNumber>
    </recommendedName>
</protein>
<dbReference type="EMBL" id="CP030032">
    <property type="protein sequence ID" value="AWV90754.1"/>
    <property type="molecule type" value="Genomic_DNA"/>
</dbReference>
<dbReference type="GO" id="GO:0005524">
    <property type="term" value="F:ATP binding"/>
    <property type="evidence" value="ECO:0007669"/>
    <property type="project" value="UniProtKB-UniRule"/>
</dbReference>
<dbReference type="InterPro" id="IPR017441">
    <property type="entry name" value="Protein_kinase_ATP_BS"/>
</dbReference>
<keyword evidence="6" id="KW-0067">ATP-binding</keyword>
<evidence type="ECO:0000256" key="6">
    <source>
        <dbReference type="ARBA" id="ARBA00022840"/>
    </source>
</evidence>
<dbReference type="PROSITE" id="PS50011">
    <property type="entry name" value="PROTEIN_KINASE_DOM"/>
    <property type="match status" value="1"/>
</dbReference>
<gene>
    <name evidence="8" type="ORF">DN745_16100</name>
</gene>
<dbReference type="OrthoDB" id="9801841at2"/>
<dbReference type="Gene3D" id="3.30.200.20">
    <property type="entry name" value="Phosphorylase Kinase, domain 1"/>
    <property type="match status" value="1"/>
</dbReference>
<evidence type="ECO:0000256" key="1">
    <source>
        <dbReference type="ARBA" id="ARBA00012513"/>
    </source>
</evidence>
<dbReference type="KEGG" id="bsed:DN745_16100"/>
<dbReference type="PANTHER" id="PTHR43289">
    <property type="entry name" value="MITOGEN-ACTIVATED PROTEIN KINASE KINASE KINASE 20-RELATED"/>
    <property type="match status" value="1"/>
</dbReference>
<dbReference type="Pfam" id="PF00069">
    <property type="entry name" value="Pkinase"/>
    <property type="match status" value="1"/>
</dbReference>
<proteinExistence type="predicted"/>
<sequence length="384" mass="42472">MSINTQPEQGLAGPVDLIGQRLFGGYEVIKKLGEGGMGAVYLAQQASIGQSIALKVLRSRATRSDETVARFHREAKVIGMMTHPNIVRVLIFGRLEGLLYMAMEYVHGDELQERMQRGLLSEVQVIKIMKQTLSALAEAHDLGVIHRDLKPENILLTNFRGEPDFVKVLDFGIAKILEDNEYGETNTIDEMPLTQTGIVYGTPYYLSPEQARADELDTRTDIYSLGCILYELMAGQKPFDGKSAAEVVRMQAFEQPRPAREVAPDRVSPTMAGIIEKAMSKDREDRFSSAMEMFDALMVREQELLQEGVITGRSTYFPGSEVTGSRPLMAIDAQQPGLYTPPTSPDEGGPTVTLKRRSVLLIVAGVSFAFMLMTAMLFLAVATR</sequence>
<keyword evidence="5 8" id="KW-0418">Kinase</keyword>
<organism evidence="8 9">
    <name type="scientific">Bradymonas sediminis</name>
    <dbReference type="NCBI Taxonomy" id="1548548"/>
    <lineage>
        <taxon>Bacteria</taxon>
        <taxon>Deltaproteobacteria</taxon>
        <taxon>Bradymonadales</taxon>
        <taxon>Bradymonadaceae</taxon>
        <taxon>Bradymonas</taxon>
    </lineage>
</organism>
<accession>A0A2Z4FQ47</accession>
<dbReference type="AlphaFoldDB" id="A0A2Z4FQ47"/>
<name>A0A2Z4FQ47_9DELT</name>
<dbReference type="EC" id="2.7.11.1" evidence="1"/>
<evidence type="ECO:0000313" key="9">
    <source>
        <dbReference type="Proteomes" id="UP000249799"/>
    </source>
</evidence>
<dbReference type="PROSITE" id="PS00107">
    <property type="entry name" value="PROTEIN_KINASE_ATP"/>
    <property type="match status" value="1"/>
</dbReference>
<reference evidence="8 9" key="1">
    <citation type="submission" date="2018-06" db="EMBL/GenBank/DDBJ databases">
        <title>Lujinxingia sediminis gen. nov. sp. nov., a new facultative anaerobic member of the class Deltaproteobacteria, and proposal of Lujinxingaceae fam. nov.</title>
        <authorList>
            <person name="Guo L.-Y."/>
            <person name="Li C.-M."/>
            <person name="Wang S."/>
            <person name="Du Z.-J."/>
        </authorList>
    </citation>
    <scope>NUCLEOTIDE SEQUENCE [LARGE SCALE GENOMIC DNA]</scope>
    <source>
        <strain evidence="8 9">FA350</strain>
    </source>
</reference>
<evidence type="ECO:0000259" key="7">
    <source>
        <dbReference type="PROSITE" id="PS50011"/>
    </source>
</evidence>
<dbReference type="Gene3D" id="1.10.510.10">
    <property type="entry name" value="Transferase(Phosphotransferase) domain 1"/>
    <property type="match status" value="1"/>
</dbReference>
<dbReference type="InterPro" id="IPR008271">
    <property type="entry name" value="Ser/Thr_kinase_AS"/>
</dbReference>
<dbReference type="RefSeq" id="WP_111336390.1">
    <property type="nucleotide sequence ID" value="NZ_CP030032.1"/>
</dbReference>
<dbReference type="Proteomes" id="UP000249799">
    <property type="component" value="Chromosome"/>
</dbReference>
<evidence type="ECO:0000256" key="4">
    <source>
        <dbReference type="ARBA" id="ARBA00022741"/>
    </source>
</evidence>
<evidence type="ECO:0000256" key="2">
    <source>
        <dbReference type="ARBA" id="ARBA00022527"/>
    </source>
</evidence>